<comment type="catalytic activity">
    <reaction evidence="1">
        <text>S-ubiquitinyl-[E2 ubiquitin-conjugating enzyme]-L-cysteine + [acceptor protein]-L-lysine = [E2 ubiquitin-conjugating enzyme]-L-cysteine + N(6)-ubiquitinyl-[acceptor protein]-L-lysine.</text>
        <dbReference type="EC" id="2.3.2.27"/>
    </reaction>
</comment>
<dbReference type="OrthoDB" id="1467561at2"/>
<evidence type="ECO:0000256" key="14">
    <source>
        <dbReference type="PROSITE-ProRule" id="PRU01398"/>
    </source>
</evidence>
<evidence type="ECO:0000256" key="5">
    <source>
        <dbReference type="ARBA" id="ARBA00012483"/>
    </source>
</evidence>
<accession>A0A266N7V2</accession>
<dbReference type="SMART" id="SM00369">
    <property type="entry name" value="LRR_TYP"/>
    <property type="match status" value="5"/>
</dbReference>
<proteinExistence type="inferred from homology"/>
<feature type="domain" description="NEL" evidence="16">
    <location>
        <begin position="1889"/>
        <end position="2185"/>
    </location>
</feature>
<name>A0A266N7V2_9PSED</name>
<evidence type="ECO:0000256" key="2">
    <source>
        <dbReference type="ARBA" id="ARBA00004192"/>
    </source>
</evidence>
<dbReference type="Gene3D" id="1.20.58.360">
    <property type="entry name" value="Shigella T3SS effector IpaH defines"/>
    <property type="match status" value="1"/>
</dbReference>
<dbReference type="InterPro" id="IPR051071">
    <property type="entry name" value="LRR-bact_E3_ubiq_ligases"/>
</dbReference>
<comment type="subcellular location">
    <subcellularLocation>
        <location evidence="2">Host cytoplasm</location>
    </subcellularLocation>
    <subcellularLocation>
        <location evidence="3">Secreted</location>
    </subcellularLocation>
</comment>
<keyword evidence="6 14" id="KW-0964">Secreted</keyword>
<feature type="active site" description="Glycyl thioester intermediate" evidence="14">
    <location>
        <position position="1980"/>
    </location>
</feature>
<evidence type="ECO:0000256" key="15">
    <source>
        <dbReference type="SAM" id="Coils"/>
    </source>
</evidence>
<dbReference type="GO" id="GO:0030430">
    <property type="term" value="C:host cell cytoplasm"/>
    <property type="evidence" value="ECO:0007669"/>
    <property type="project" value="UniProtKB-SubCell"/>
</dbReference>
<evidence type="ECO:0000256" key="4">
    <source>
        <dbReference type="ARBA" id="ARBA00009868"/>
    </source>
</evidence>
<keyword evidence="10 14" id="KW-0833">Ubl conjugation pathway</keyword>
<evidence type="ECO:0000256" key="8">
    <source>
        <dbReference type="ARBA" id="ARBA00022679"/>
    </source>
</evidence>
<comment type="caution">
    <text evidence="17">The sequence shown here is derived from an EMBL/GenBank/DDBJ whole genome shotgun (WGS) entry which is preliminary data.</text>
</comment>
<evidence type="ECO:0000256" key="1">
    <source>
        <dbReference type="ARBA" id="ARBA00000900"/>
    </source>
</evidence>
<dbReference type="SUPFAM" id="SSF52058">
    <property type="entry name" value="L domain-like"/>
    <property type="match status" value="1"/>
</dbReference>
<keyword evidence="15" id="KW-0175">Coiled coil</keyword>
<dbReference type="Pfam" id="PF14496">
    <property type="entry name" value="NEL"/>
    <property type="match status" value="1"/>
</dbReference>
<keyword evidence="9" id="KW-0677">Repeat</keyword>
<dbReference type="PROSITE" id="PS52053">
    <property type="entry name" value="NEL"/>
    <property type="match status" value="1"/>
</dbReference>
<dbReference type="InterPro" id="IPR003591">
    <property type="entry name" value="Leu-rich_rpt_typical-subtyp"/>
</dbReference>
<dbReference type="GO" id="GO:0005576">
    <property type="term" value="C:extracellular region"/>
    <property type="evidence" value="ECO:0007669"/>
    <property type="project" value="UniProtKB-SubCell"/>
</dbReference>
<dbReference type="PANTHER" id="PTHR47114">
    <property type="match status" value="1"/>
</dbReference>
<dbReference type="InterPro" id="IPR029487">
    <property type="entry name" value="NEL_dom"/>
</dbReference>
<protein>
    <recommendedName>
        <fullName evidence="5">RING-type E3 ubiquitin transferase</fullName>
        <ecNumber evidence="5">2.3.2.27</ecNumber>
    </recommendedName>
</protein>
<evidence type="ECO:0000313" key="17">
    <source>
        <dbReference type="EMBL" id="OZY57875.1"/>
    </source>
</evidence>
<keyword evidence="8 14" id="KW-0808">Transferase</keyword>
<dbReference type="EMBL" id="NQKI01000038">
    <property type="protein sequence ID" value="OZY57875.1"/>
    <property type="molecule type" value="Genomic_DNA"/>
</dbReference>
<evidence type="ECO:0000256" key="9">
    <source>
        <dbReference type="ARBA" id="ARBA00022737"/>
    </source>
</evidence>
<dbReference type="EC" id="2.3.2.27" evidence="5"/>
<evidence type="ECO:0000256" key="13">
    <source>
        <dbReference type="ARBA" id="ARBA00023200"/>
    </source>
</evidence>
<dbReference type="InterPro" id="IPR032675">
    <property type="entry name" value="LRR_dom_sf"/>
</dbReference>
<gene>
    <name evidence="17" type="ORF">CJF39_18970</name>
</gene>
<sequence>MRFFSKVPERAPTLLSGKQWAQQQALAFMAANMQTHFAGFDKAQIKHYIALQREAQASIKAAETENARFREAFKSAQMARLKDALKTLTGDDVDPEQARIYTRYLETKEGRTPLDLLSEWLEPAPKQLENPRRWRRALDESKFVEHVRSMTLWEAACANFGFTTDSIFLKPFSFVEASFIRYGPARKAMDVRGFIAIVRNLDMGSALAHSLLDAAGPEGVLNTLLVQSVRARFEFEVLEAYRNMAVSGVTRVAYHRLLNVFNDEIACEIHPVSMARSARGLFEHRMTMPLLVLHFEGETGVYSYFPNRPGGALLYHPSGTDFKAHFRQQLKQSHKAKNLGWFAGQLPLPALGSFQKLLSDEPRPADLSWLAGALYDGFHLAFPEPTLDSLVFDVEPVAYPRQKLVEVLSRYQVNRYTTNLNLLATTRSEADWQALKEAMLAIGQEVLSLLTTPVPGGVTGLNRVMQGVVFGSLGYSVVKGVIDASQGESSEFASALADTADLLLSGWLIGLGGNLHRQRMNTLWQQLGEPRKVTFADGKTELWRPGLEPYTQVQASTLDSLTPTIEGIYEINDRLYVKVYEGDLHRAAEIVYDPVGKHYVLNTADAHAYRPAVKFDPAKQMWRLVLDDVDTLSDAQMVQRMLPFDATRVPLPEIELMLRITATTRLQLEAVWQGHPMPGPLADGVRRLRVEQQINHIIEVLPLRAEMPAHAEPAVFALLTRLPHWPADTVLNVFDQHGENMTSYGPDVRPGQDVHTIQIKRLDTGRYVARDDVTQGAASAEHLFTLIVDQLPDDSVLGREHNPAAGKISRIATIREQIAQLAKTEHALLFQALTVLEGHQRSDPVASRNPANQFLPRVCPPFTTRASALVAKLHGLNPALSVECIEQLLTQHPFTASQPAQALQSNLQPIPFSEAADRLKVKLRIDQALDGIYHARAFNPDIDQWTREFARGLLNDKLDRHLAITEYGDPQNIKPFIPLGPDDTAVELRHYGNGVYEAYDYRNGGVIPVPATRDSFYLALASVLQPHERTILGMSHATDAEGLRKTLGDAMSAMRQPAGEVRLWDNSASQFVQDVRLPRDLKADSLGLYDLNGKKYLPLYGSVFHVERDPVRPKWRMKHPSKVGVDAPVLEHNYDGAWRASTENPLQWQGLTLLRRLRAAPVSFEDAVGKQILQVSHTDEGVLRQVHMNNRVAPPLLMDTWKRFEIEAEIQRFVNSMQEHYSLRTARADIQLLLLQSLPGWPRDKVLQVVDAQGNTLAEYGADLSSELPRVRLSREEASNGSLLRALLMRLDRSQTQQLLGEYDPIIEQRMLALAKKIGAHAQARMPELFKSLYEKEEKSADPHVHVLHKGADQLPLSVIKHLLSHATGHEKTEYLDKGDIAPRLSEHMLASAREVRLTRAYEGLYLEATATPDSEKLTLHMLQALPGWPANVAIEVRSQTVDGERLDSIGTAEPGRYRLLVKEEHGYRAYSPEGQPLNSVPETGNNLLSSILHVLSDEERSALGLEGVHDNRTLAAKISERAFAHRASVKTLLGLDTDKPWMEPAIKVDASFMAYPVYPPSGQGAHSNDLIRKTVLLYPRLSGEEINGFLNGLGENEAARHRELERLRVEYQTTREQLEAWAAQSVVAQGADHAVPNPERRDIMQRILSAWRKETDRAYSDDGQFLGYSLDLSNLPVGDLPALSGDFSHVGALSMDGMRLFNGSNEFLSRFTGLRWLSMANNLLRTLPAAALDLTGLTKLNLSGNRIELTPESVQKLSALTSLRVLNLNFNLIGQSALPLPGFAPVPDVTHMRELRQLHLRGNQMMVWPTGLLGLTNIETVRLDFNMITVIPQAVFDVPDASPVNRNTHLHGNPLNGETRERMAEYQRRSGLNFGVLLRRRPVEVRDDPVQDVAAWLSRDLPRSERTRRTRQWNLLQREGRVAEDFFRLIRDMTGSKDYMTSSTRQQIQDRVWEMIDLMLESTALRRDVFNEINMEVTCADGVMVIFGNLEVLTRVHKVERTSNEQTIAANLLKLAKGMFRMRQVDQLANQDIRERYQAGGHPDDAEIQLFYRVHLAEELDLPTQTRGMHHEQIAGVTPSKLDDAKHYILSLEATPALQYSITREKFWRRFLKRQYAQRFTAIRDEYDKKCDALSSQSERLGEQEYIRLGEAAAEHKQAREALFDELTRFEQAAANRELESTTF</sequence>
<dbReference type="PANTHER" id="PTHR47114:SF2">
    <property type="entry name" value="OLIGODENDROCYTE-MYELIN GLYCOPROTEIN"/>
    <property type="match status" value="1"/>
</dbReference>
<keyword evidence="12" id="KW-0843">Virulence</keyword>
<evidence type="ECO:0000256" key="12">
    <source>
        <dbReference type="ARBA" id="ARBA00023026"/>
    </source>
</evidence>
<evidence type="ECO:0000256" key="3">
    <source>
        <dbReference type="ARBA" id="ARBA00004613"/>
    </source>
</evidence>
<reference evidence="17 18" key="1">
    <citation type="submission" date="2017-08" db="EMBL/GenBank/DDBJ databases">
        <title>Genomic and metabolic characterisation of spoilage-associated Pseudomonas species.</title>
        <authorList>
            <person name="Stanborough T."/>
            <person name="Fegan N."/>
            <person name="Powell S.M."/>
            <person name="Singh T."/>
            <person name="Tamplin M.L."/>
            <person name="Chandry P.S."/>
        </authorList>
    </citation>
    <scope>NUCLEOTIDE SEQUENCE [LARGE SCALE GENOMIC DNA]</scope>
    <source>
        <strain evidence="17 18">L1802</strain>
    </source>
</reference>
<evidence type="ECO:0000313" key="18">
    <source>
        <dbReference type="Proteomes" id="UP000215788"/>
    </source>
</evidence>
<organism evidence="17 18">
    <name type="scientific">Pseudomonas lundensis</name>
    <dbReference type="NCBI Taxonomy" id="86185"/>
    <lineage>
        <taxon>Bacteria</taxon>
        <taxon>Pseudomonadati</taxon>
        <taxon>Pseudomonadota</taxon>
        <taxon>Gammaproteobacteria</taxon>
        <taxon>Pseudomonadales</taxon>
        <taxon>Pseudomonadaceae</taxon>
        <taxon>Pseudomonas</taxon>
    </lineage>
</organism>
<dbReference type="GO" id="GO:0016567">
    <property type="term" value="P:protein ubiquitination"/>
    <property type="evidence" value="ECO:0007669"/>
    <property type="project" value="InterPro"/>
</dbReference>
<comment type="similarity">
    <text evidence="4 14">Belongs to the LRR-containing bacterial E3 ligase family.</text>
</comment>
<feature type="coiled-coil region" evidence="15">
    <location>
        <begin position="52"/>
        <end position="79"/>
    </location>
</feature>
<evidence type="ECO:0000256" key="10">
    <source>
        <dbReference type="ARBA" id="ARBA00022786"/>
    </source>
</evidence>
<keyword evidence="11 14" id="KW-0832">Ubl conjugation</keyword>
<evidence type="ECO:0000256" key="11">
    <source>
        <dbReference type="ARBA" id="ARBA00022843"/>
    </source>
</evidence>
<keyword evidence="7" id="KW-0433">Leucine-rich repeat</keyword>
<dbReference type="GO" id="GO:0061630">
    <property type="term" value="F:ubiquitin protein ligase activity"/>
    <property type="evidence" value="ECO:0007669"/>
    <property type="project" value="UniProtKB-EC"/>
</dbReference>
<keyword evidence="13 14" id="KW-1035">Host cytoplasm</keyword>
<evidence type="ECO:0000256" key="6">
    <source>
        <dbReference type="ARBA" id="ARBA00022525"/>
    </source>
</evidence>
<evidence type="ECO:0000259" key="16">
    <source>
        <dbReference type="PROSITE" id="PS52053"/>
    </source>
</evidence>
<dbReference type="Gene3D" id="3.80.10.10">
    <property type="entry name" value="Ribonuclease Inhibitor"/>
    <property type="match status" value="1"/>
</dbReference>
<dbReference type="Proteomes" id="UP000215788">
    <property type="component" value="Unassembled WGS sequence"/>
</dbReference>
<dbReference type="RefSeq" id="WP_094994824.1">
    <property type="nucleotide sequence ID" value="NZ_NQKI01000038.1"/>
</dbReference>
<comment type="PTM">
    <text evidence="14">Ubiquitinated in the presence of host E1 ubiquitin-activating enzyme, E2 ubiquitin-conjugating enzyme and ubiquitin.</text>
</comment>
<evidence type="ECO:0000256" key="7">
    <source>
        <dbReference type="ARBA" id="ARBA00022614"/>
    </source>
</evidence>